<dbReference type="AlphaFoldDB" id="Q2R4G9"/>
<proteinExistence type="predicted"/>
<reference evidence="1" key="1">
    <citation type="journal article" date="2005" name="BMC Biol.">
        <title>The sequence of rice chromosomes 11 and 12, rich in disease resistance genes and recent gene duplications.</title>
        <authorList>
            <consortium name="The rice chromosomes 11 and 12 sequencing consortia"/>
        </authorList>
    </citation>
    <scope>NUCLEOTIDE SEQUENCE [LARGE SCALE GENOMIC DNA]</scope>
</reference>
<name>Q2R4G9_ORYSJ</name>
<accession>Q2R4G9</accession>
<evidence type="ECO:0000313" key="1">
    <source>
        <dbReference type="EMBL" id="ABA93675.1"/>
    </source>
</evidence>
<gene>
    <name evidence="1" type="ordered locus">LOC_Os11g28520</name>
</gene>
<organism evidence="1">
    <name type="scientific">Oryza sativa subsp. japonica</name>
    <name type="common">Rice</name>
    <dbReference type="NCBI Taxonomy" id="39947"/>
    <lineage>
        <taxon>Eukaryota</taxon>
        <taxon>Viridiplantae</taxon>
        <taxon>Streptophyta</taxon>
        <taxon>Embryophyta</taxon>
        <taxon>Tracheophyta</taxon>
        <taxon>Spermatophyta</taxon>
        <taxon>Magnoliopsida</taxon>
        <taxon>Liliopsida</taxon>
        <taxon>Poales</taxon>
        <taxon>Poaceae</taxon>
        <taxon>BOP clade</taxon>
        <taxon>Oryzoideae</taxon>
        <taxon>Oryzeae</taxon>
        <taxon>Oryzinae</taxon>
        <taxon>Oryza</taxon>
        <taxon>Oryza sativa</taxon>
    </lineage>
</organism>
<reference evidence="1" key="2">
    <citation type="submission" date="2005-04" db="EMBL/GenBank/DDBJ databases">
        <authorList>
            <person name="Buell C.R."/>
            <person name="Wing R.A."/>
            <person name="McCombie W.A."/>
            <person name="Ouyang S."/>
        </authorList>
    </citation>
    <scope>NUCLEOTIDE SEQUENCE</scope>
</reference>
<sequence length="109" mass="12019">MPTAVPTPASIKELLPQHRWCGLRPSSTPAGSVGFNAHRQKVSPIARSINQELTSCKIFLRTFKSPRPHIQQPRGQSLCVAKERDVTMTSDRFVGFVGVDPDEPSVLQP</sequence>
<dbReference type="EMBL" id="DP000010">
    <property type="protein sequence ID" value="ABA93675.1"/>
    <property type="molecule type" value="Genomic_DNA"/>
</dbReference>
<reference evidence="1" key="3">
    <citation type="submission" date="2006-01" db="EMBL/GenBank/DDBJ databases">
        <authorList>
            <person name="Buell R."/>
        </authorList>
    </citation>
    <scope>NUCLEOTIDE SEQUENCE</scope>
</reference>
<protein>
    <submittedName>
        <fullName evidence="1">Uncharacterized protein</fullName>
    </submittedName>
</protein>